<dbReference type="OrthoDB" id="6835762at2"/>
<dbReference type="Proteomes" id="UP000016900">
    <property type="component" value="Chromosome"/>
</dbReference>
<dbReference type="PATRIC" id="fig|1235990.3.peg.21"/>
<sequence length="312" mass="36258">MSTIKIHFNKNSSLLSICLSLISGKFRPHNLWKSKKFRIKFLLRFIVFPVVNINYFKKLAKLPMLHELLVVQGLLVLKPHRPYLHIGLSMVQRAQAIIDHYTFIDKLDNCKLRQLLQNQDDVMLANFDGKNGEKFSINFCPGLFEREGEIMLYLQFEGELITSLSFSIILRKNQEWTIVIGGLQGPRKNISNTVIRTATKSLHGLFPKRLLMEVIFILAALCKVRNIVGVSDTVHVFHSLRYRYSKRDKLFASYSDFWLSLGGEIQNDGLFKLPLCMVRKDLKTIASKKRAEYRRRYTLLDNLTKQIYQASM</sequence>
<name>U3U6P9_9GAMM</name>
<dbReference type="EMBL" id="AP012554">
    <property type="protein sequence ID" value="BAN99991.1"/>
    <property type="molecule type" value="Genomic_DNA"/>
</dbReference>
<dbReference type="RefSeq" id="WP_022564011.1">
    <property type="nucleotide sequence ID" value="NZ_CP010907.1"/>
</dbReference>
<proteinExistence type="predicted"/>
<reference evidence="1 2" key="1">
    <citation type="submission" date="2012-10" db="EMBL/GenBank/DDBJ databases">
        <title>Genome sequence of the symbiont of the pentatomidae stink bug Halyomorpha halys.</title>
        <authorList>
            <person name="Kobayashi H."/>
            <person name="Fujii-Muramatsu R."/>
            <person name="Takeishi K."/>
            <person name="Noda H."/>
        </authorList>
    </citation>
    <scope>NUCLEOTIDE SEQUENCE [LARGE SCALE GENOMIC DNA]</scope>
</reference>
<dbReference type="AlphaFoldDB" id="U3U6P9"/>
<evidence type="ECO:0000313" key="1">
    <source>
        <dbReference type="EMBL" id="BAN99991.1"/>
    </source>
</evidence>
<dbReference type="GO" id="GO:0006974">
    <property type="term" value="P:DNA damage response"/>
    <property type="evidence" value="ECO:0007669"/>
    <property type="project" value="TreeGrafter"/>
</dbReference>
<organism evidence="1 2">
    <name type="scientific">Candidatus Pantoea carbekii</name>
    <dbReference type="NCBI Taxonomy" id="1235990"/>
    <lineage>
        <taxon>Bacteria</taxon>
        <taxon>Pseudomonadati</taxon>
        <taxon>Pseudomonadota</taxon>
        <taxon>Gammaproteobacteria</taxon>
        <taxon>Enterobacterales</taxon>
        <taxon>Erwiniaceae</taxon>
        <taxon>Pantoea</taxon>
    </lineage>
</organism>
<dbReference type="STRING" id="1235990.BMSBPS_0488"/>
<dbReference type="PANTHER" id="PTHR38785">
    <property type="entry name" value="HOMOLOG OF VIRK"/>
    <property type="match status" value="1"/>
</dbReference>
<dbReference type="PANTHER" id="PTHR38785:SF1">
    <property type="entry name" value="HOMOLOG OF VIRK"/>
    <property type="match status" value="1"/>
</dbReference>
<accession>U3U6P9</accession>
<dbReference type="KEGG" id="hhs:HHS_00220"/>
<gene>
    <name evidence="1" type="ORF">HHS_00220</name>
</gene>
<dbReference type="InterPro" id="IPR007488">
    <property type="entry name" value="DUF535"/>
</dbReference>
<dbReference type="KEGG" id="pck:BMSBPS_0488"/>
<keyword evidence="2" id="KW-1185">Reference proteome</keyword>
<dbReference type="Pfam" id="PF04393">
    <property type="entry name" value="DUF535"/>
    <property type="match status" value="1"/>
</dbReference>
<evidence type="ECO:0000313" key="2">
    <source>
        <dbReference type="Proteomes" id="UP000016900"/>
    </source>
</evidence>
<dbReference type="eggNOG" id="COG2990">
    <property type="taxonomic scope" value="Bacteria"/>
</dbReference>
<protein>
    <submittedName>
        <fullName evidence="1">Uncharacterized protein</fullName>
    </submittedName>
</protein>